<organism evidence="1">
    <name type="scientific">viral metagenome</name>
    <dbReference type="NCBI Taxonomy" id="1070528"/>
    <lineage>
        <taxon>unclassified sequences</taxon>
        <taxon>metagenomes</taxon>
        <taxon>organismal metagenomes</taxon>
    </lineage>
</organism>
<dbReference type="EMBL" id="MN738929">
    <property type="protein sequence ID" value="QHT32016.1"/>
    <property type="molecule type" value="Genomic_DNA"/>
</dbReference>
<accession>A0A6C0ES62</accession>
<name>A0A6C0ES62_9ZZZZ</name>
<proteinExistence type="predicted"/>
<protein>
    <submittedName>
        <fullName evidence="1">Uncharacterized protein</fullName>
    </submittedName>
</protein>
<reference evidence="1" key="1">
    <citation type="journal article" date="2020" name="Nature">
        <title>Giant virus diversity and host interactions through global metagenomics.</title>
        <authorList>
            <person name="Schulz F."/>
            <person name="Roux S."/>
            <person name="Paez-Espino D."/>
            <person name="Jungbluth S."/>
            <person name="Walsh D.A."/>
            <person name="Denef V.J."/>
            <person name="McMahon K.D."/>
            <person name="Konstantinidis K.T."/>
            <person name="Eloe-Fadrosh E.A."/>
            <person name="Kyrpides N.C."/>
            <person name="Woyke T."/>
        </authorList>
    </citation>
    <scope>NUCLEOTIDE SEQUENCE</scope>
    <source>
        <strain evidence="1">GVMAG-M-3300009159-65</strain>
    </source>
</reference>
<dbReference type="AlphaFoldDB" id="A0A6C0ES62"/>
<evidence type="ECO:0000313" key="1">
    <source>
        <dbReference type="EMBL" id="QHT32016.1"/>
    </source>
</evidence>
<sequence length="152" mass="18164">MNSEQRIQLDKMIKQNDSVDNTDLIRELKHSSLITKEINTILKIKKRLNDNYVDDFASIDKECLKHCRFLFDNYTNIYNKLLKDQVDIKVLYKFLYYLKQIEEGLINQHEASFEIGTLLKKMYIDPIIEDKPPNERKALPVSWNEYKNMNCI</sequence>